<name>A0A4U5QXA4_POPAL</name>
<keyword evidence="2" id="KW-0812">Transmembrane</keyword>
<dbReference type="EMBL" id="RCHU01000077">
    <property type="protein sequence ID" value="TKS15800.1"/>
    <property type="molecule type" value="Genomic_DNA"/>
</dbReference>
<evidence type="ECO:0000256" key="1">
    <source>
        <dbReference type="SAM" id="MobiDB-lite"/>
    </source>
</evidence>
<proteinExistence type="predicted"/>
<comment type="caution">
    <text evidence="3">The sequence shown here is derived from an EMBL/GenBank/DDBJ whole genome shotgun (WGS) entry which is preliminary data.</text>
</comment>
<dbReference type="AlphaFoldDB" id="A0A4U5QXA4"/>
<protein>
    <submittedName>
        <fullName evidence="3">Uncharacterized protein</fullName>
    </submittedName>
</protein>
<feature type="region of interest" description="Disordered" evidence="1">
    <location>
        <begin position="70"/>
        <end position="101"/>
    </location>
</feature>
<accession>A0A4U5QXA4</accession>
<keyword evidence="2" id="KW-1133">Transmembrane helix</keyword>
<sequence>MQRNLSVRMLAFFTYGQMFFNYLLTMRIYLLKKFVLEGLSEATKETPISISTPLMEFVCQKRADKGGNKGLAVVKGGKRAGSASPTNSGSSNTKRGSAKNKETEGLLQQLSLASNGGSSASAAAKQCQRHEASERLIKSILPSTTAWALKKFQNLDI</sequence>
<keyword evidence="2" id="KW-0472">Membrane</keyword>
<reference evidence="3" key="1">
    <citation type="submission" date="2018-10" db="EMBL/GenBank/DDBJ databases">
        <title>Population genomic analysis revealed the cold adaptation of white poplar.</title>
        <authorList>
            <person name="Liu Y.-J."/>
        </authorList>
    </citation>
    <scope>NUCLEOTIDE SEQUENCE [LARGE SCALE GENOMIC DNA]</scope>
    <source>
        <strain evidence="3">PAL-ZL1</strain>
    </source>
</reference>
<feature type="transmembrane region" description="Helical" evidence="2">
    <location>
        <begin position="6"/>
        <end position="24"/>
    </location>
</feature>
<feature type="compositionally biased region" description="Polar residues" evidence="1">
    <location>
        <begin position="83"/>
        <end position="95"/>
    </location>
</feature>
<evidence type="ECO:0000256" key="2">
    <source>
        <dbReference type="SAM" id="Phobius"/>
    </source>
</evidence>
<gene>
    <name evidence="3" type="ORF">D5086_0000030460</name>
</gene>
<organism evidence="3">
    <name type="scientific">Populus alba</name>
    <name type="common">White poplar</name>
    <dbReference type="NCBI Taxonomy" id="43335"/>
    <lineage>
        <taxon>Eukaryota</taxon>
        <taxon>Viridiplantae</taxon>
        <taxon>Streptophyta</taxon>
        <taxon>Embryophyta</taxon>
        <taxon>Tracheophyta</taxon>
        <taxon>Spermatophyta</taxon>
        <taxon>Magnoliopsida</taxon>
        <taxon>eudicotyledons</taxon>
        <taxon>Gunneridae</taxon>
        <taxon>Pentapetalae</taxon>
        <taxon>rosids</taxon>
        <taxon>fabids</taxon>
        <taxon>Malpighiales</taxon>
        <taxon>Salicaceae</taxon>
        <taxon>Saliceae</taxon>
        <taxon>Populus</taxon>
    </lineage>
</organism>
<evidence type="ECO:0000313" key="3">
    <source>
        <dbReference type="EMBL" id="TKS15800.1"/>
    </source>
</evidence>